<evidence type="ECO:0000313" key="7">
    <source>
        <dbReference type="Proteomes" id="UP001057580"/>
    </source>
</evidence>
<dbReference type="Gene3D" id="3.40.50.1000">
    <property type="entry name" value="HAD superfamily/HAD-like"/>
    <property type="match status" value="1"/>
</dbReference>
<evidence type="ECO:0000313" key="6">
    <source>
        <dbReference type="EMBL" id="UWM54922.1"/>
    </source>
</evidence>
<protein>
    <submittedName>
        <fullName evidence="6">HAD family hydrolase</fullName>
    </submittedName>
</protein>
<dbReference type="PANTHER" id="PTHR46470">
    <property type="entry name" value="N-ACYLNEURAMINATE-9-PHOSPHATASE"/>
    <property type="match status" value="1"/>
</dbReference>
<proteinExistence type="inferred from homology"/>
<dbReference type="InterPro" id="IPR036412">
    <property type="entry name" value="HAD-like_sf"/>
</dbReference>
<dbReference type="InterPro" id="IPR023214">
    <property type="entry name" value="HAD_sf"/>
</dbReference>
<dbReference type="InterPro" id="IPR051400">
    <property type="entry name" value="HAD-like_hydrolase"/>
</dbReference>
<dbReference type="GO" id="GO:0044281">
    <property type="term" value="P:small molecule metabolic process"/>
    <property type="evidence" value="ECO:0007669"/>
    <property type="project" value="UniProtKB-ARBA"/>
</dbReference>
<dbReference type="RefSeq" id="WP_260593952.1">
    <property type="nucleotide sequence ID" value="NZ_CP104003.1"/>
</dbReference>
<reference evidence="6" key="1">
    <citation type="submission" date="2022-09" db="EMBL/GenBank/DDBJ databases">
        <title>Diverse halophilic archaea isolated from saline environments.</title>
        <authorList>
            <person name="Cui H.-L."/>
        </authorList>
    </citation>
    <scope>NUCLEOTIDE SEQUENCE</scope>
    <source>
        <strain evidence="6">ZS-35-S2</strain>
    </source>
</reference>
<dbReference type="Pfam" id="PF00702">
    <property type="entry name" value="Hydrolase"/>
    <property type="match status" value="1"/>
</dbReference>
<dbReference type="GeneID" id="74941011"/>
<comment type="similarity">
    <text evidence="2">Belongs to the HAD-like hydrolase superfamily.</text>
</comment>
<evidence type="ECO:0000256" key="2">
    <source>
        <dbReference type="ARBA" id="ARBA00007958"/>
    </source>
</evidence>
<dbReference type="GO" id="GO:0016791">
    <property type="term" value="F:phosphatase activity"/>
    <property type="evidence" value="ECO:0007669"/>
    <property type="project" value="TreeGrafter"/>
</dbReference>
<sequence>MRILLDYGGVLAFHGDERDHADLLGVDSEVDPYPGWIAYFAFRDGFVTTEAGYLDLLSTLTGADRAACREYVERTWRSPEVPETHVAAIEELAADHELYVHGNMALPWVEAVLEDHAIRDCFAELVVSSDVGRAKPHPRGYLRCLEGLDDGDRVVMVSDEYDEDLFVADALGIETVWVEQDDEVPVKEPDYTVESLVTVPELLREGN</sequence>
<organism evidence="6 7">
    <name type="scientific">Salinirubellus salinus</name>
    <dbReference type="NCBI Taxonomy" id="1364945"/>
    <lineage>
        <taxon>Archaea</taxon>
        <taxon>Methanobacteriati</taxon>
        <taxon>Methanobacteriota</taxon>
        <taxon>Stenosarchaea group</taxon>
        <taxon>Halobacteria</taxon>
        <taxon>Halobacteriales</taxon>
        <taxon>Natronomonadaceae</taxon>
        <taxon>Salinirubellus</taxon>
    </lineage>
</organism>
<evidence type="ECO:0000256" key="5">
    <source>
        <dbReference type="ARBA" id="ARBA00022842"/>
    </source>
</evidence>
<keyword evidence="7" id="KW-1185">Reference proteome</keyword>
<dbReference type="PANTHER" id="PTHR46470:SF2">
    <property type="entry name" value="GLYCERALDEHYDE 3-PHOSPHATE PHOSPHATASE"/>
    <property type="match status" value="1"/>
</dbReference>
<dbReference type="NCBIfam" id="TIGR01549">
    <property type="entry name" value="HAD-SF-IA-v1"/>
    <property type="match status" value="1"/>
</dbReference>
<keyword evidence="4 6" id="KW-0378">Hydrolase</keyword>
<evidence type="ECO:0000256" key="1">
    <source>
        <dbReference type="ARBA" id="ARBA00001946"/>
    </source>
</evidence>
<dbReference type="InterPro" id="IPR006439">
    <property type="entry name" value="HAD-SF_hydro_IA"/>
</dbReference>
<comment type="cofactor">
    <cofactor evidence="1">
        <name>Mg(2+)</name>
        <dbReference type="ChEBI" id="CHEBI:18420"/>
    </cofactor>
</comment>
<gene>
    <name evidence="6" type="ORF">N0B31_01275</name>
</gene>
<evidence type="ECO:0000256" key="4">
    <source>
        <dbReference type="ARBA" id="ARBA00022801"/>
    </source>
</evidence>
<name>A0A9E7R3K6_9EURY</name>
<keyword evidence="5" id="KW-0460">Magnesium</keyword>
<evidence type="ECO:0000256" key="3">
    <source>
        <dbReference type="ARBA" id="ARBA00022723"/>
    </source>
</evidence>
<dbReference type="KEGG" id="ssai:N0B31_01275"/>
<dbReference type="SUPFAM" id="SSF56784">
    <property type="entry name" value="HAD-like"/>
    <property type="match status" value="1"/>
</dbReference>
<keyword evidence="3" id="KW-0479">Metal-binding</keyword>
<accession>A0A9E7R3K6</accession>
<dbReference type="GO" id="GO:0046872">
    <property type="term" value="F:metal ion binding"/>
    <property type="evidence" value="ECO:0007669"/>
    <property type="project" value="UniProtKB-KW"/>
</dbReference>
<dbReference type="AlphaFoldDB" id="A0A9E7R3K6"/>
<dbReference type="EMBL" id="CP104003">
    <property type="protein sequence ID" value="UWM54922.1"/>
    <property type="molecule type" value="Genomic_DNA"/>
</dbReference>
<dbReference type="SFLD" id="SFLDG01129">
    <property type="entry name" value="C1.5:_HAD__Beta-PGM__Phosphata"/>
    <property type="match status" value="1"/>
</dbReference>
<dbReference type="Proteomes" id="UP001057580">
    <property type="component" value="Chromosome"/>
</dbReference>
<dbReference type="SFLD" id="SFLDS00003">
    <property type="entry name" value="Haloacid_Dehalogenase"/>
    <property type="match status" value="1"/>
</dbReference>